<reference evidence="9" key="1">
    <citation type="submission" date="2020-05" db="EMBL/GenBank/DDBJ databases">
        <title>WGS assembly of Panicum virgatum.</title>
        <authorList>
            <person name="Lovell J.T."/>
            <person name="Jenkins J."/>
            <person name="Shu S."/>
            <person name="Juenger T.E."/>
            <person name="Schmutz J."/>
        </authorList>
    </citation>
    <scope>NUCLEOTIDE SEQUENCE</scope>
    <source>
        <strain evidence="9">AP13</strain>
    </source>
</reference>
<dbReference type="Proteomes" id="UP000823388">
    <property type="component" value="Chromosome 3N"/>
</dbReference>
<evidence type="ECO:0000256" key="5">
    <source>
        <dbReference type="ARBA" id="ARBA00022777"/>
    </source>
</evidence>
<dbReference type="Gene3D" id="3.10.20.90">
    <property type="entry name" value="Phosphatidylinositol 3-kinase Catalytic Subunit, Chain A, domain 1"/>
    <property type="match status" value="2"/>
</dbReference>
<dbReference type="InterPro" id="IPR029071">
    <property type="entry name" value="Ubiquitin-like_domsf"/>
</dbReference>
<evidence type="ECO:0000256" key="1">
    <source>
        <dbReference type="ARBA" id="ARBA00008941"/>
    </source>
</evidence>
<feature type="domain" description="Ubiquitin-like" evidence="7">
    <location>
        <begin position="107"/>
        <end position="185"/>
    </location>
</feature>
<gene>
    <name evidence="9" type="ORF">PVAP13_3NG178509</name>
</gene>
<evidence type="ECO:0000256" key="4">
    <source>
        <dbReference type="ARBA" id="ARBA00022741"/>
    </source>
</evidence>
<dbReference type="EMBL" id="CM029042">
    <property type="protein sequence ID" value="KAG2617119.1"/>
    <property type="molecule type" value="Genomic_DNA"/>
</dbReference>
<dbReference type="AlphaFoldDB" id="A0A8T0U9W3"/>
<keyword evidence="3" id="KW-0808">Transferase</keyword>
<dbReference type="Pfam" id="PF00454">
    <property type="entry name" value="PI3_PI4_kinase"/>
    <property type="match status" value="1"/>
</dbReference>
<keyword evidence="4" id="KW-0547">Nucleotide-binding</keyword>
<dbReference type="PANTHER" id="PTHR45800:SF44">
    <property type="entry name" value="1-PHOSPHATIDYLINOSITOL 4-KINASE"/>
    <property type="match status" value="1"/>
</dbReference>
<evidence type="ECO:0000256" key="3">
    <source>
        <dbReference type="ARBA" id="ARBA00022679"/>
    </source>
</evidence>
<evidence type="ECO:0000313" key="9">
    <source>
        <dbReference type="EMBL" id="KAG2617119.1"/>
    </source>
</evidence>
<dbReference type="EC" id="2.7.1.67" evidence="2"/>
<dbReference type="SMART" id="SM00213">
    <property type="entry name" value="UBQ"/>
    <property type="match status" value="2"/>
</dbReference>
<protein>
    <recommendedName>
        <fullName evidence="2">1-phosphatidylinositol 4-kinase</fullName>
        <ecNumber evidence="2">2.7.1.67</ecNumber>
    </recommendedName>
</protein>
<dbReference type="GO" id="GO:0005524">
    <property type="term" value="F:ATP binding"/>
    <property type="evidence" value="ECO:0007669"/>
    <property type="project" value="UniProtKB-KW"/>
</dbReference>
<feature type="domain" description="Ubiquitin-like" evidence="7">
    <location>
        <begin position="30"/>
        <end position="102"/>
    </location>
</feature>
<sequence>MSSAGAATAACAARDELGLLPLRPAPDGSITIYLTAPGLAVMPMRVMATDSIASVKLRVQTSQGVIVRKQKLVFHGRELARNDCRVRDYGVADGNVIHLVIRIPDLRHITVETVHGSKFRFRVEPGRTVGYVKQQIAKDSRLDPAHPDEQTLVLEGEELDDRHLIHNVCRIDGAVLHLLVQRSAKARDFEVSIVARDAAQHQPLPRDIGIEPVVGNPKALRDLVSAVRAGMENGNAPIMSSEGTGGAYFMQDASGHQHVAVFKPVDEEPMAANNPRGLPVSSTGEGLKKGTRVGEGARREVAAYILDHPLGGRRSFTGHGAAGFAGVPPTALVRCMHKGFRQPEGSAQPPAFKLGSMQAFVKNCGSCEDMGPRAFPVQEVHKICVLDIRLANADRHAGNILVCRDDQGRGVSLVPIDHGYCLPESFEDCTFEWLYWPQSREPFSGEAVEYVRCLDAEEDIAILRFHGWEVSRECARTLRVATMLLKKGVERGLTAFHIGSILCRETLTRVQGVRDRGDGP</sequence>
<dbReference type="InterPro" id="IPR000403">
    <property type="entry name" value="PI3/4_kinase_cat_dom"/>
</dbReference>
<comment type="caution">
    <text evidence="9">The sequence shown here is derived from an EMBL/GenBank/DDBJ whole genome shotgun (WGS) entry which is preliminary data.</text>
</comment>
<dbReference type="CDD" id="cd17039">
    <property type="entry name" value="Ubl_ubiquitin_like"/>
    <property type="match status" value="1"/>
</dbReference>
<evidence type="ECO:0000313" key="10">
    <source>
        <dbReference type="Proteomes" id="UP000823388"/>
    </source>
</evidence>
<keyword evidence="10" id="KW-1185">Reference proteome</keyword>
<dbReference type="InterPro" id="IPR011009">
    <property type="entry name" value="Kinase-like_dom_sf"/>
</dbReference>
<proteinExistence type="inferred from homology"/>
<evidence type="ECO:0000259" key="7">
    <source>
        <dbReference type="PROSITE" id="PS50053"/>
    </source>
</evidence>
<comment type="similarity">
    <text evidence="1">Belongs to the PI3/PI4-kinase family. Type II PI4K subfamily.</text>
</comment>
<dbReference type="Pfam" id="PF00240">
    <property type="entry name" value="ubiquitin"/>
    <property type="match status" value="2"/>
</dbReference>
<feature type="domain" description="PI3K/PI4K catalytic" evidence="8">
    <location>
        <begin position="234"/>
        <end position="520"/>
    </location>
</feature>
<keyword evidence="5" id="KW-0418">Kinase</keyword>
<evidence type="ECO:0000256" key="2">
    <source>
        <dbReference type="ARBA" id="ARBA00012169"/>
    </source>
</evidence>
<evidence type="ECO:0000256" key="6">
    <source>
        <dbReference type="ARBA" id="ARBA00022840"/>
    </source>
</evidence>
<evidence type="ECO:0000259" key="8">
    <source>
        <dbReference type="PROSITE" id="PS50290"/>
    </source>
</evidence>
<organism evidence="9 10">
    <name type="scientific">Panicum virgatum</name>
    <name type="common">Blackwell switchgrass</name>
    <dbReference type="NCBI Taxonomy" id="38727"/>
    <lineage>
        <taxon>Eukaryota</taxon>
        <taxon>Viridiplantae</taxon>
        <taxon>Streptophyta</taxon>
        <taxon>Embryophyta</taxon>
        <taxon>Tracheophyta</taxon>
        <taxon>Spermatophyta</taxon>
        <taxon>Magnoliopsida</taxon>
        <taxon>Liliopsida</taxon>
        <taxon>Poales</taxon>
        <taxon>Poaceae</taxon>
        <taxon>PACMAD clade</taxon>
        <taxon>Panicoideae</taxon>
        <taxon>Panicodae</taxon>
        <taxon>Paniceae</taxon>
        <taxon>Panicinae</taxon>
        <taxon>Panicum</taxon>
        <taxon>Panicum sect. Hiantes</taxon>
    </lineage>
</organism>
<dbReference type="SUPFAM" id="SSF56112">
    <property type="entry name" value="Protein kinase-like (PK-like)"/>
    <property type="match status" value="1"/>
</dbReference>
<dbReference type="GO" id="GO:0004430">
    <property type="term" value="F:1-phosphatidylinositol 4-kinase activity"/>
    <property type="evidence" value="ECO:0007669"/>
    <property type="project" value="UniProtKB-EC"/>
</dbReference>
<dbReference type="EMBL" id="CM029042">
    <property type="protein sequence ID" value="KAG2617118.1"/>
    <property type="molecule type" value="Genomic_DNA"/>
</dbReference>
<dbReference type="InterPro" id="IPR000626">
    <property type="entry name" value="Ubiquitin-like_dom"/>
</dbReference>
<dbReference type="SUPFAM" id="SSF54236">
    <property type="entry name" value="Ubiquitin-like"/>
    <property type="match status" value="2"/>
</dbReference>
<dbReference type="PROSITE" id="PS50053">
    <property type="entry name" value="UBIQUITIN_2"/>
    <property type="match status" value="2"/>
</dbReference>
<keyword evidence="6" id="KW-0067">ATP-binding</keyword>
<dbReference type="PROSITE" id="PS50290">
    <property type="entry name" value="PI3_4_KINASE_3"/>
    <property type="match status" value="1"/>
</dbReference>
<name>A0A8T0U9W3_PANVG</name>
<dbReference type="PANTHER" id="PTHR45800">
    <property type="entry name" value="PHOSPHATIDYLINOSITOL 4-KINASE GAMMA"/>
    <property type="match status" value="1"/>
</dbReference>
<dbReference type="InterPro" id="IPR044571">
    <property type="entry name" value="P4KG1-8"/>
</dbReference>
<accession>A0A8T0U9W3</accession>